<evidence type="ECO:0000259" key="6">
    <source>
        <dbReference type="PROSITE" id="PS51387"/>
    </source>
</evidence>
<dbReference type="SUPFAM" id="SSF55103">
    <property type="entry name" value="FAD-linked oxidases, C-terminal domain"/>
    <property type="match status" value="1"/>
</dbReference>
<protein>
    <submittedName>
        <fullName evidence="7">Fe-S protein, homolog of lactate dehydrogenase SO1521</fullName>
    </submittedName>
</protein>
<keyword evidence="3" id="KW-0274">FAD</keyword>
<keyword evidence="2" id="KW-0285">Flavoprotein</keyword>
<evidence type="ECO:0000313" key="7">
    <source>
        <dbReference type="EMBL" id="VAW32700.1"/>
    </source>
</evidence>
<dbReference type="InterPro" id="IPR006094">
    <property type="entry name" value="Oxid_FAD_bind_N"/>
</dbReference>
<accession>A0A3B0UUV5</accession>
<feature type="non-terminal residue" evidence="7">
    <location>
        <position position="687"/>
    </location>
</feature>
<evidence type="ECO:0000256" key="4">
    <source>
        <dbReference type="ARBA" id="ARBA00023002"/>
    </source>
</evidence>
<dbReference type="GO" id="GO:0004458">
    <property type="term" value="F:D-lactate dehydrogenase (cytochrome) activity"/>
    <property type="evidence" value="ECO:0007669"/>
    <property type="project" value="TreeGrafter"/>
</dbReference>
<dbReference type="GO" id="GO:0071949">
    <property type="term" value="F:FAD binding"/>
    <property type="evidence" value="ECO:0007669"/>
    <property type="project" value="InterPro"/>
</dbReference>
<evidence type="ECO:0000256" key="1">
    <source>
        <dbReference type="ARBA" id="ARBA00001974"/>
    </source>
</evidence>
<dbReference type="PANTHER" id="PTHR11748">
    <property type="entry name" value="D-LACTATE DEHYDROGENASE"/>
    <property type="match status" value="1"/>
</dbReference>
<name>A0A3B0UUV5_9ZZZZ</name>
<dbReference type="Gene3D" id="1.10.45.10">
    <property type="entry name" value="Vanillyl-alcohol Oxidase, Chain A, domain 4"/>
    <property type="match status" value="1"/>
</dbReference>
<dbReference type="InterPro" id="IPR036318">
    <property type="entry name" value="FAD-bd_PCMH-like_sf"/>
</dbReference>
<dbReference type="SUPFAM" id="SSF56176">
    <property type="entry name" value="FAD-binding/transporter-associated domain-like"/>
    <property type="match status" value="1"/>
</dbReference>
<evidence type="ECO:0000259" key="5">
    <source>
        <dbReference type="PROSITE" id="PS51379"/>
    </source>
</evidence>
<dbReference type="AlphaFoldDB" id="A0A3B0UUV5"/>
<feature type="domain" description="4Fe-4S ferredoxin-type" evidence="5">
    <location>
        <begin position="622"/>
        <end position="653"/>
    </location>
</feature>
<keyword evidence="4" id="KW-0560">Oxidoreductase</keyword>
<comment type="cofactor">
    <cofactor evidence="1">
        <name>FAD</name>
        <dbReference type="ChEBI" id="CHEBI:57692"/>
    </cofactor>
</comment>
<dbReference type="Gene3D" id="3.30.465.10">
    <property type="match status" value="1"/>
</dbReference>
<organism evidence="7">
    <name type="scientific">hydrothermal vent metagenome</name>
    <dbReference type="NCBI Taxonomy" id="652676"/>
    <lineage>
        <taxon>unclassified sequences</taxon>
        <taxon>metagenomes</taxon>
        <taxon>ecological metagenomes</taxon>
    </lineage>
</organism>
<proteinExistence type="predicted"/>
<dbReference type="GO" id="GO:0008720">
    <property type="term" value="F:D-lactate dehydrogenase (NAD+) activity"/>
    <property type="evidence" value="ECO:0007669"/>
    <property type="project" value="TreeGrafter"/>
</dbReference>
<dbReference type="PROSITE" id="PS51387">
    <property type="entry name" value="FAD_PCMH"/>
    <property type="match status" value="1"/>
</dbReference>
<reference evidence="7" key="1">
    <citation type="submission" date="2018-06" db="EMBL/GenBank/DDBJ databases">
        <authorList>
            <person name="Zhirakovskaya E."/>
        </authorList>
    </citation>
    <scope>NUCLEOTIDE SEQUENCE</scope>
</reference>
<dbReference type="InterPro" id="IPR016164">
    <property type="entry name" value="FAD-linked_Oxase-like_C"/>
</dbReference>
<dbReference type="InterPro" id="IPR016166">
    <property type="entry name" value="FAD-bd_PCMH"/>
</dbReference>
<dbReference type="EMBL" id="UOEU01000381">
    <property type="protein sequence ID" value="VAW32700.1"/>
    <property type="molecule type" value="Genomic_DNA"/>
</dbReference>
<evidence type="ECO:0000256" key="2">
    <source>
        <dbReference type="ARBA" id="ARBA00022630"/>
    </source>
</evidence>
<dbReference type="PANTHER" id="PTHR11748:SF119">
    <property type="entry name" value="D-2-HYDROXYGLUTARATE DEHYDROGENASE"/>
    <property type="match status" value="1"/>
</dbReference>
<dbReference type="Gene3D" id="3.30.70.2740">
    <property type="match status" value="1"/>
</dbReference>
<sequence>MREGLFDFLNELGKRISGELRTDEYSRILYSTDASIYQVKPHGVLLPQTVDDVQAAVSLAAKYRVPLLPRTGGSSLAGQAVNTALVIDFTRHLDKMLEVNREERWVRVQPGVVLDALNIHLRPHGLQFGPDPASSNRAAMGGIVSNNSTGSHSIMVGMTADHVLEMSVILSDGTMAQFGPLDTAVLPQHSQRSGLEGEIYRQMVALTQNPANQEIIQSGTPRHWRRCGGYNLDRLILTENGRPTFHWPQDTRFNLAKLICGAEGGLGVITELKLNLVPLPMHTALAIVHFDSLPEALTAVPLILETEPSAVEVLDNLGLTLCRDVPEYARLLAGFIEGTPNCVLITEFYGENEAELVGKIDRLQQHLKQQMVNVTSITRATTSQQQADVWKVRKVGLGLLMSIKGDHKPIPFIEDAAVPVEHLNEYVSKVEQFCHDIGTKVAYYAHASAGCLHIRPLINTKKAAEVAKLPAITDFSVDLLRGYGGSFSSEHGDGRARSWLNEKFFGPDLYRLYQEVKQIFDPHTILNPGTIVNAGPMTENLRFGDSYQLIPITPHLDFSSDQGFDRAVEMCNGAGICRKLTTGTMCPSFMVTREEAHTTRGRANALRAAMSGQLPRSEFSSERMYQIMALCVSCKACKSECPSSVDMAKIKTEFLAQYHDVHGVPLRDRLFANITPLSRLGSGLMAP</sequence>
<dbReference type="InterPro" id="IPR016169">
    <property type="entry name" value="FAD-bd_PCMH_sub2"/>
</dbReference>
<feature type="domain" description="FAD-binding PCMH-type" evidence="6">
    <location>
        <begin position="37"/>
        <end position="279"/>
    </location>
</feature>
<dbReference type="GO" id="GO:1903457">
    <property type="term" value="P:lactate catabolic process"/>
    <property type="evidence" value="ECO:0007669"/>
    <property type="project" value="TreeGrafter"/>
</dbReference>
<dbReference type="PROSITE" id="PS51379">
    <property type="entry name" value="4FE4S_FER_2"/>
    <property type="match status" value="1"/>
</dbReference>
<dbReference type="Pfam" id="PF13183">
    <property type="entry name" value="Fer4_8"/>
    <property type="match status" value="1"/>
</dbReference>
<evidence type="ECO:0000256" key="3">
    <source>
        <dbReference type="ARBA" id="ARBA00022827"/>
    </source>
</evidence>
<dbReference type="InterPro" id="IPR004113">
    <property type="entry name" value="FAD-bd_oxidored_4_C"/>
</dbReference>
<dbReference type="Pfam" id="PF02913">
    <property type="entry name" value="FAD-oxidase_C"/>
    <property type="match status" value="1"/>
</dbReference>
<gene>
    <name evidence="7" type="ORF">MNBD_CHLOROFLEXI01-4168</name>
</gene>
<dbReference type="PROSITE" id="PS00198">
    <property type="entry name" value="4FE4S_FER_1"/>
    <property type="match status" value="1"/>
</dbReference>
<dbReference type="InterPro" id="IPR017900">
    <property type="entry name" value="4Fe4S_Fe_S_CS"/>
</dbReference>
<dbReference type="InterPro" id="IPR017896">
    <property type="entry name" value="4Fe4S_Fe-S-bd"/>
</dbReference>
<dbReference type="SUPFAM" id="SSF46548">
    <property type="entry name" value="alpha-helical ferredoxin"/>
    <property type="match status" value="1"/>
</dbReference>
<dbReference type="InterPro" id="IPR016171">
    <property type="entry name" value="Vanillyl_alc_oxidase_C-sub2"/>
</dbReference>
<dbReference type="Pfam" id="PF01565">
    <property type="entry name" value="FAD_binding_4"/>
    <property type="match status" value="1"/>
</dbReference>